<dbReference type="Proteomes" id="UP001066276">
    <property type="component" value="Chromosome 12"/>
</dbReference>
<sequence length="271" mass="28636">MAPAAGGIGDVSGLGYLPGPRDECNHIAIFPLSLFKGRDGPVERSSDPACEDLGPLVPGAGILLTTSAAVMRERYSALRWRGSDQYLCPASPSAQGSTAGPVSPAQPLAFTAARHPACPIFMPARWAGLCSVFCQSRRAPPGIPISPVHFSTAVPGTTKVAALLLSALALVCHFARYVRGQHDQLFKAPATPGAPIQGLYIIRGGLWGHRVNIECPKVTHCLQDARGWWFSCDSSDGARPTPLPLGHAPSSFSSFAPAQGYFSYVSPSLRY</sequence>
<reference evidence="1" key="1">
    <citation type="journal article" date="2022" name="bioRxiv">
        <title>Sequencing and chromosome-scale assembly of the giantPleurodeles waltlgenome.</title>
        <authorList>
            <person name="Brown T."/>
            <person name="Elewa A."/>
            <person name="Iarovenko S."/>
            <person name="Subramanian E."/>
            <person name="Araus A.J."/>
            <person name="Petzold A."/>
            <person name="Susuki M."/>
            <person name="Suzuki K.-i.T."/>
            <person name="Hayashi T."/>
            <person name="Toyoda A."/>
            <person name="Oliveira C."/>
            <person name="Osipova E."/>
            <person name="Leigh N.D."/>
            <person name="Simon A."/>
            <person name="Yun M.H."/>
        </authorList>
    </citation>
    <scope>NUCLEOTIDE SEQUENCE</scope>
    <source>
        <strain evidence="1">20211129_DDA</strain>
        <tissue evidence="1">Liver</tissue>
    </source>
</reference>
<gene>
    <name evidence="1" type="ORF">NDU88_001342</name>
</gene>
<dbReference type="AlphaFoldDB" id="A0AAV7KRU4"/>
<evidence type="ECO:0000313" key="2">
    <source>
        <dbReference type="Proteomes" id="UP001066276"/>
    </source>
</evidence>
<accession>A0AAV7KRU4</accession>
<proteinExistence type="predicted"/>
<comment type="caution">
    <text evidence="1">The sequence shown here is derived from an EMBL/GenBank/DDBJ whole genome shotgun (WGS) entry which is preliminary data.</text>
</comment>
<protein>
    <submittedName>
        <fullName evidence="1">Uncharacterized protein</fullName>
    </submittedName>
</protein>
<keyword evidence="2" id="KW-1185">Reference proteome</keyword>
<organism evidence="1 2">
    <name type="scientific">Pleurodeles waltl</name>
    <name type="common">Iberian ribbed newt</name>
    <dbReference type="NCBI Taxonomy" id="8319"/>
    <lineage>
        <taxon>Eukaryota</taxon>
        <taxon>Metazoa</taxon>
        <taxon>Chordata</taxon>
        <taxon>Craniata</taxon>
        <taxon>Vertebrata</taxon>
        <taxon>Euteleostomi</taxon>
        <taxon>Amphibia</taxon>
        <taxon>Batrachia</taxon>
        <taxon>Caudata</taxon>
        <taxon>Salamandroidea</taxon>
        <taxon>Salamandridae</taxon>
        <taxon>Pleurodelinae</taxon>
        <taxon>Pleurodeles</taxon>
    </lineage>
</organism>
<evidence type="ECO:0000313" key="1">
    <source>
        <dbReference type="EMBL" id="KAJ1081159.1"/>
    </source>
</evidence>
<dbReference type="EMBL" id="JANPWB010000016">
    <property type="protein sequence ID" value="KAJ1081159.1"/>
    <property type="molecule type" value="Genomic_DNA"/>
</dbReference>
<name>A0AAV7KRU4_PLEWA</name>